<dbReference type="PANTHER" id="PTHR37327:SF1">
    <property type="entry name" value="MICROTUBULE INTERACTING AND TRANSPORT DOMAIN-CONTAINING PROTEIN"/>
    <property type="match status" value="1"/>
</dbReference>
<feature type="region of interest" description="Disordered" evidence="2">
    <location>
        <begin position="144"/>
        <end position="211"/>
    </location>
</feature>
<feature type="domain" description="MIT" evidence="3">
    <location>
        <begin position="330"/>
        <end position="394"/>
    </location>
</feature>
<feature type="compositionally biased region" description="Polar residues" evidence="2">
    <location>
        <begin position="257"/>
        <end position="279"/>
    </location>
</feature>
<feature type="region of interest" description="Disordered" evidence="2">
    <location>
        <begin position="581"/>
        <end position="602"/>
    </location>
</feature>
<feature type="coiled-coil region" evidence="1">
    <location>
        <begin position="649"/>
        <end position="676"/>
    </location>
</feature>
<organism evidence="4 5">
    <name type="scientific">Fusarium floridanum</name>
    <dbReference type="NCBI Taxonomy" id="1325733"/>
    <lineage>
        <taxon>Eukaryota</taxon>
        <taxon>Fungi</taxon>
        <taxon>Dikarya</taxon>
        <taxon>Ascomycota</taxon>
        <taxon>Pezizomycotina</taxon>
        <taxon>Sordariomycetes</taxon>
        <taxon>Hypocreomycetidae</taxon>
        <taxon>Hypocreales</taxon>
        <taxon>Nectriaceae</taxon>
        <taxon>Fusarium</taxon>
        <taxon>Fusarium solani species complex</taxon>
    </lineage>
</organism>
<protein>
    <recommendedName>
        <fullName evidence="3">MIT domain-containing protein</fullName>
    </recommendedName>
</protein>
<evidence type="ECO:0000256" key="2">
    <source>
        <dbReference type="SAM" id="MobiDB-lite"/>
    </source>
</evidence>
<feature type="compositionally biased region" description="Low complexity" evidence="2">
    <location>
        <begin position="684"/>
        <end position="699"/>
    </location>
</feature>
<keyword evidence="5" id="KW-1185">Reference proteome</keyword>
<feature type="region of interest" description="Disordered" evidence="2">
    <location>
        <begin position="1"/>
        <end position="124"/>
    </location>
</feature>
<gene>
    <name evidence="4" type="ORF">CEP51_005886</name>
</gene>
<reference evidence="4 5" key="1">
    <citation type="submission" date="2017-06" db="EMBL/GenBank/DDBJ databases">
        <title>Comparative genomic analysis of Ambrosia Fusariam Clade fungi.</title>
        <authorList>
            <person name="Stajich J.E."/>
            <person name="Carrillo J."/>
            <person name="Kijimoto T."/>
            <person name="Eskalen A."/>
            <person name="O'Donnell K."/>
            <person name="Kasson M."/>
        </authorList>
    </citation>
    <scope>NUCLEOTIDE SEQUENCE [LARGE SCALE GENOMIC DNA]</scope>
    <source>
        <strain evidence="4 5">NRRL62606</strain>
    </source>
</reference>
<evidence type="ECO:0000259" key="3">
    <source>
        <dbReference type="Pfam" id="PF04212"/>
    </source>
</evidence>
<dbReference type="InterPro" id="IPR007330">
    <property type="entry name" value="MIT_dom"/>
</dbReference>
<accession>A0A428RUY1</accession>
<dbReference type="InterPro" id="IPR036181">
    <property type="entry name" value="MIT_dom_sf"/>
</dbReference>
<proteinExistence type="predicted"/>
<comment type="caution">
    <text evidence="4">The sequence shown here is derived from an EMBL/GenBank/DDBJ whole genome shotgun (WGS) entry which is preliminary data.</text>
</comment>
<feature type="region of interest" description="Disordered" evidence="2">
    <location>
        <begin position="296"/>
        <end position="334"/>
    </location>
</feature>
<name>A0A428RUY1_9HYPO</name>
<feature type="region of interest" description="Disordered" evidence="2">
    <location>
        <begin position="519"/>
        <end position="538"/>
    </location>
</feature>
<feature type="compositionally biased region" description="Basic residues" evidence="2">
    <location>
        <begin position="302"/>
        <end position="312"/>
    </location>
</feature>
<dbReference type="SUPFAM" id="SSF116846">
    <property type="entry name" value="MIT domain"/>
    <property type="match status" value="1"/>
</dbReference>
<feature type="region of interest" description="Disordered" evidence="2">
    <location>
        <begin position="684"/>
        <end position="966"/>
    </location>
</feature>
<feature type="compositionally biased region" description="Polar residues" evidence="2">
    <location>
        <begin position="808"/>
        <end position="826"/>
    </location>
</feature>
<feature type="compositionally biased region" description="Pro residues" evidence="2">
    <location>
        <begin position="454"/>
        <end position="464"/>
    </location>
</feature>
<evidence type="ECO:0000313" key="4">
    <source>
        <dbReference type="EMBL" id="RSL81364.1"/>
    </source>
</evidence>
<feature type="compositionally biased region" description="Low complexity" evidence="2">
    <location>
        <begin position="17"/>
        <end position="50"/>
    </location>
</feature>
<dbReference type="CDD" id="cd02656">
    <property type="entry name" value="MIT"/>
    <property type="match status" value="1"/>
</dbReference>
<feature type="compositionally biased region" description="Polar residues" evidence="2">
    <location>
        <begin position="740"/>
        <end position="779"/>
    </location>
</feature>
<keyword evidence="1" id="KW-0175">Coiled coil</keyword>
<dbReference type="EMBL" id="NKCL01000123">
    <property type="protein sequence ID" value="RSL81364.1"/>
    <property type="molecule type" value="Genomic_DNA"/>
</dbReference>
<feature type="region of interest" description="Disordered" evidence="2">
    <location>
        <begin position="1129"/>
        <end position="1156"/>
    </location>
</feature>
<feature type="compositionally biased region" description="Low complexity" evidence="2">
    <location>
        <begin position="161"/>
        <end position="180"/>
    </location>
</feature>
<feature type="compositionally biased region" description="Low complexity" evidence="2">
    <location>
        <begin position="586"/>
        <end position="600"/>
    </location>
</feature>
<dbReference type="Gene3D" id="1.20.58.80">
    <property type="entry name" value="Phosphotransferase system, lactose/cellobiose-type IIA subunit"/>
    <property type="match status" value="1"/>
</dbReference>
<dbReference type="Pfam" id="PF04212">
    <property type="entry name" value="MIT"/>
    <property type="match status" value="1"/>
</dbReference>
<evidence type="ECO:0000313" key="5">
    <source>
        <dbReference type="Proteomes" id="UP000287972"/>
    </source>
</evidence>
<feature type="compositionally biased region" description="Low complexity" evidence="2">
    <location>
        <begin position="925"/>
        <end position="940"/>
    </location>
</feature>
<feature type="compositionally biased region" description="Acidic residues" evidence="2">
    <location>
        <begin position="712"/>
        <end position="724"/>
    </location>
</feature>
<feature type="region of interest" description="Disordered" evidence="2">
    <location>
        <begin position="257"/>
        <end position="281"/>
    </location>
</feature>
<evidence type="ECO:0000256" key="1">
    <source>
        <dbReference type="SAM" id="Coils"/>
    </source>
</evidence>
<sequence>MPDGQISSSHSRHQHHQSTASTSSRSSVAVAAVAVAISPSWLRSTTSTSTDSRHQHQHRQYHDPSRPAPSFSPSLNAPQSHVPATARLPRTSSLLPPPHITPASRSSPHEQSNHLSPVSAGHEVPHNAAESSWLLNRWSTSTVSSRASAVPHRAPASRFGSRSSIDATSPSSRSSPSSKPSPRKLQKNRRPSASSVNADVSVPKPPEQSVQLPQALPPIVTLSPLEPPALSELLAVKSKGTGPGSPEPGRSTIARESQSLVSPGTTDSPFQSVTSTPASARSMASFRPAMPYDQDHEAYAPHRGHSRSRSGKSSHDKGRGPKPPSQKAMLSRALQKANTAVQLDNAQNFEGAREAYAEACDLLQQVLQKTTADEDKRKLEAIRRTYTSRIEELDQMTPWQPEEESKALPARPESMAQHSESESVLNLDEDDDNDATLFETSTITRVIRDDSRSPQPPYPYPAYSPPQQEDGGYRRRSIQKPKPIVTTLTPDTGLLQSSFSRSPIRLRTPDHLLLQRSADPYMPAPLSPRRPMSPVKPEADEMDEPFRSDFSMVPDAPVNPPVENAVPQTHFRDDSLNSWLDPIDESGGSTSSSVHSRTSSLGFRRKHIRAVSGETEAEFDTALDAAIEAAYDDGYEPMSPMDYGRRPSAEASEEAVVNALRKVELARQRVREMEEEEYGMALEMGRRAQQQQQQQQQQQSFPSDNHGMSQDFYDDNSSDEEERILEEITRDYGLGPYVASQRQQQVPRESDSSGVTSRTWHSSQGSNPPTAATSLSTVTELPPAFTNISQGPAAPPPTQSLPELPQRPGSSAQSVRNRRMSGQNAKQLKIETSKLVAPLQNHPEDLAQAKSAPMDGQESNFPADTGMRVTSAPHRPSSPPLFEASPTDVSATKPTPFGQVGQAEGDEAAPAQHSGSPSATRLRKNFSSSSLRSMKSRNMSVTNLEDGSDMSPGTPGSNPFGSLHAPSVPALPTPLTTTFRERSDTNAAGFSLFDDHFYSPTSPGSPNELYPDPPVPLEPCPTDYMLRPFWLMRCLYQTLAHPRGGYLSHRLFVPRDVWRVKGVKLKNIEEKVANCDFLTAALLKIERVDTCDADAVLEEMQSLEGILEQVQTALSRKLGNEVGVQSSSTLFKDATNGDDSTAPGVPRSSSVSGKSSFSWRRLRSKNSAVGLGSSYTNRLVATDTGKDVPSIASLPMTPNPTSRPAKRDLTQAQFTGPNAMYMSSLARLFDAAQAIDQIARQVEDPGLRHADKTQVGLELCTRHAAEFFGFYVCRFVLADLGLLLDKFIKRGSEWVLT</sequence>
<feature type="compositionally biased region" description="Basic residues" evidence="2">
    <location>
        <begin position="181"/>
        <end position="190"/>
    </location>
</feature>
<dbReference type="PANTHER" id="PTHR37327">
    <property type="entry name" value="CHROMOSOME 1, WHOLE GENOME SHOTGUN SEQUENCE"/>
    <property type="match status" value="1"/>
</dbReference>
<feature type="region of interest" description="Disordered" evidence="2">
    <location>
        <begin position="397"/>
        <end position="474"/>
    </location>
</feature>
<dbReference type="Proteomes" id="UP000287972">
    <property type="component" value="Unassembled WGS sequence"/>
</dbReference>